<evidence type="ECO:0000313" key="2">
    <source>
        <dbReference type="EMBL" id="CAD8653348.1"/>
    </source>
</evidence>
<dbReference type="InterPro" id="IPR013762">
    <property type="entry name" value="Integrase-like_cat_sf"/>
</dbReference>
<evidence type="ECO:0008006" key="3">
    <source>
        <dbReference type="Google" id="ProtNLM"/>
    </source>
</evidence>
<name>A0A6T8CYB4_9CRYP</name>
<sequence length="124" mass="13553">MKAVGNGPREGCTKRVEPQSPCLFCPPLFPRTLARSRTFDLSRQPTSDEVSAMAVRGLSHVGYDTSLFSGISARRGGISTAIEAGVPEAILWMQSGHAQDVAARRYIQLRSPVLLYKTWEAFGL</sequence>
<dbReference type="EMBL" id="HBEZ01051277">
    <property type="protein sequence ID" value="CAD8653346.1"/>
    <property type="molecule type" value="Transcribed_RNA"/>
</dbReference>
<dbReference type="EMBL" id="HBEZ01051278">
    <property type="protein sequence ID" value="CAD8653348.1"/>
    <property type="molecule type" value="Transcribed_RNA"/>
</dbReference>
<dbReference type="Gene3D" id="1.10.443.10">
    <property type="entry name" value="Intergrase catalytic core"/>
    <property type="match status" value="1"/>
</dbReference>
<dbReference type="GO" id="GO:0006310">
    <property type="term" value="P:DNA recombination"/>
    <property type="evidence" value="ECO:0007669"/>
    <property type="project" value="InterPro"/>
</dbReference>
<accession>A0A6T8CYB4</accession>
<gene>
    <name evidence="1" type="ORF">CCUR1050_LOCUS28125</name>
    <name evidence="2" type="ORF">CCUR1050_LOCUS28126</name>
</gene>
<dbReference type="GO" id="GO:0015074">
    <property type="term" value="P:DNA integration"/>
    <property type="evidence" value="ECO:0007669"/>
    <property type="project" value="InterPro"/>
</dbReference>
<dbReference type="GO" id="GO:0003677">
    <property type="term" value="F:DNA binding"/>
    <property type="evidence" value="ECO:0007669"/>
    <property type="project" value="InterPro"/>
</dbReference>
<evidence type="ECO:0000313" key="1">
    <source>
        <dbReference type="EMBL" id="CAD8653346.1"/>
    </source>
</evidence>
<protein>
    <recommendedName>
        <fullName evidence="3">Tyr recombinase domain-containing protein</fullName>
    </recommendedName>
</protein>
<proteinExistence type="predicted"/>
<dbReference type="AlphaFoldDB" id="A0A6T8CYB4"/>
<organism evidence="2">
    <name type="scientific">Cryptomonas curvata</name>
    <dbReference type="NCBI Taxonomy" id="233186"/>
    <lineage>
        <taxon>Eukaryota</taxon>
        <taxon>Cryptophyceae</taxon>
        <taxon>Cryptomonadales</taxon>
        <taxon>Cryptomonadaceae</taxon>
        <taxon>Cryptomonas</taxon>
    </lineage>
</organism>
<reference evidence="2" key="1">
    <citation type="submission" date="2021-01" db="EMBL/GenBank/DDBJ databases">
        <authorList>
            <person name="Corre E."/>
            <person name="Pelletier E."/>
            <person name="Niang G."/>
            <person name="Scheremetjew M."/>
            <person name="Finn R."/>
            <person name="Kale V."/>
            <person name="Holt S."/>
            <person name="Cochrane G."/>
            <person name="Meng A."/>
            <person name="Brown T."/>
            <person name="Cohen L."/>
        </authorList>
    </citation>
    <scope>NUCLEOTIDE SEQUENCE</scope>
    <source>
        <strain evidence="2">CCAP979/52</strain>
    </source>
</reference>